<comment type="caution">
    <text evidence="1">The sequence shown here is derived from an EMBL/GenBank/DDBJ whole genome shotgun (WGS) entry which is preliminary data.</text>
</comment>
<dbReference type="RefSeq" id="WP_290268162.1">
    <property type="nucleotide sequence ID" value="NZ_JAUFQP010000001.1"/>
</dbReference>
<organism evidence="1 2">
    <name type="scientific">Algibacter miyuki</name>
    <dbReference type="NCBI Taxonomy" id="1306933"/>
    <lineage>
        <taxon>Bacteria</taxon>
        <taxon>Pseudomonadati</taxon>
        <taxon>Bacteroidota</taxon>
        <taxon>Flavobacteriia</taxon>
        <taxon>Flavobacteriales</taxon>
        <taxon>Flavobacteriaceae</taxon>
        <taxon>Algibacter</taxon>
    </lineage>
</organism>
<dbReference type="Proteomes" id="UP001589590">
    <property type="component" value="Unassembled WGS sequence"/>
</dbReference>
<accession>A0ABV5H0P1</accession>
<evidence type="ECO:0008006" key="3">
    <source>
        <dbReference type="Google" id="ProtNLM"/>
    </source>
</evidence>
<sequence>MKQILLFLCIIQQGLCALHAQDDQKTKTFGTGDNVNITGEVLPFGNYYSEYYINTDWAFRVENNIRNVGGFGTTYTIRNIPFLAKYKLDQNFSVLLGPKVKMFSIDGRIEDVSLFGTFGVQYDVNESFLMEARFDYNVGEGNSFKTNAPLRNDALFKLGAKYKF</sequence>
<gene>
    <name evidence="1" type="ORF">ACFFU1_11130</name>
</gene>
<evidence type="ECO:0000313" key="1">
    <source>
        <dbReference type="EMBL" id="MFB9105456.1"/>
    </source>
</evidence>
<keyword evidence="2" id="KW-1185">Reference proteome</keyword>
<evidence type="ECO:0000313" key="2">
    <source>
        <dbReference type="Proteomes" id="UP001589590"/>
    </source>
</evidence>
<protein>
    <recommendedName>
        <fullName evidence="3">Outer membrane protein beta-barrel domain-containing protein</fullName>
    </recommendedName>
</protein>
<reference evidence="1 2" key="1">
    <citation type="submission" date="2024-09" db="EMBL/GenBank/DDBJ databases">
        <authorList>
            <person name="Sun Q."/>
            <person name="Mori K."/>
        </authorList>
    </citation>
    <scope>NUCLEOTIDE SEQUENCE [LARGE SCALE GENOMIC DNA]</scope>
    <source>
        <strain evidence="1 2">CECT 8300</strain>
    </source>
</reference>
<dbReference type="EMBL" id="JBHMFA010000006">
    <property type="protein sequence ID" value="MFB9105456.1"/>
    <property type="molecule type" value="Genomic_DNA"/>
</dbReference>
<name>A0ABV5H0P1_9FLAO</name>
<proteinExistence type="predicted"/>